<evidence type="ECO:0000256" key="1">
    <source>
        <dbReference type="SAM" id="MobiDB-lite"/>
    </source>
</evidence>
<feature type="compositionally biased region" description="Polar residues" evidence="1">
    <location>
        <begin position="74"/>
        <end position="87"/>
    </location>
</feature>
<keyword evidence="2" id="KW-0732">Signal</keyword>
<dbReference type="RefSeq" id="WP_133699946.1">
    <property type="nucleotide sequence ID" value="NZ_SNXS01000002.1"/>
</dbReference>
<reference evidence="3 4" key="1">
    <citation type="submission" date="2019-03" db="EMBL/GenBank/DDBJ databases">
        <title>Genomic Encyclopedia of Type Strains, Phase IV (KMG-IV): sequencing the most valuable type-strain genomes for metagenomic binning, comparative biology and taxonomic classification.</title>
        <authorList>
            <person name="Goeker M."/>
        </authorList>
    </citation>
    <scope>NUCLEOTIDE SEQUENCE [LARGE SCALE GENOMIC DNA]</scope>
    <source>
        <strain evidence="3 4">DSM 16998</strain>
    </source>
</reference>
<keyword evidence="4" id="KW-1185">Reference proteome</keyword>
<feature type="chain" id="PRO_5020904296" description="Lipoprotein" evidence="2">
    <location>
        <begin position="21"/>
        <end position="333"/>
    </location>
</feature>
<dbReference type="OrthoDB" id="9875252at2"/>
<proteinExistence type="predicted"/>
<evidence type="ECO:0008006" key="5">
    <source>
        <dbReference type="Google" id="ProtNLM"/>
    </source>
</evidence>
<name>A0A4R6QQQ6_9BURK</name>
<dbReference type="EMBL" id="SNXS01000002">
    <property type="protein sequence ID" value="TDP72485.1"/>
    <property type="molecule type" value="Genomic_DNA"/>
</dbReference>
<dbReference type="InParanoid" id="A0A4R6QQQ6"/>
<feature type="region of interest" description="Disordered" evidence="1">
    <location>
        <begin position="73"/>
        <end position="93"/>
    </location>
</feature>
<dbReference type="PROSITE" id="PS51257">
    <property type="entry name" value="PROKAR_LIPOPROTEIN"/>
    <property type="match status" value="1"/>
</dbReference>
<dbReference type="Proteomes" id="UP000295361">
    <property type="component" value="Unassembled WGS sequence"/>
</dbReference>
<evidence type="ECO:0000313" key="3">
    <source>
        <dbReference type="EMBL" id="TDP72485.1"/>
    </source>
</evidence>
<evidence type="ECO:0000313" key="4">
    <source>
        <dbReference type="Proteomes" id="UP000295361"/>
    </source>
</evidence>
<organism evidence="3 4">
    <name type="scientific">Roseateles toxinivorans</name>
    <dbReference type="NCBI Taxonomy" id="270368"/>
    <lineage>
        <taxon>Bacteria</taxon>
        <taxon>Pseudomonadati</taxon>
        <taxon>Pseudomonadota</taxon>
        <taxon>Betaproteobacteria</taxon>
        <taxon>Burkholderiales</taxon>
        <taxon>Sphaerotilaceae</taxon>
        <taxon>Roseateles</taxon>
    </lineage>
</organism>
<protein>
    <recommendedName>
        <fullName evidence="5">Lipoprotein</fullName>
    </recommendedName>
</protein>
<gene>
    <name evidence="3" type="ORF">DES47_102230</name>
</gene>
<dbReference type="AlphaFoldDB" id="A0A4R6QQQ6"/>
<sequence length="333" mass="33982">MSFLKLGSALLLGSLLSACGGGGGSDDGSPAPTNLSQSTTEARQAVEFSVSGAAAIVAKSSVLDNNPLFDLTGPGSSASQSAPTLKAQSARPPSVKPQALVSFGCADLQVFTGTCTGTVGVDANFLDSATQIPADSFLAMTFNGLSGVMDGVSTRLDGQFRIEFLTAVNSNATSFANARLRITLTNFSGAVGAISYGPETSTALLEFDGQGQPTITIGDLTLSKISNLDITDNNNYRIGSAQLRKPYWGSEANKIDSSFQTWTVGQARPAVGSVANLTASNGVTAKVEVSASSSSTVVYPVQIAVGASTKRYTVTASYASATAAPTYAVVELP</sequence>
<accession>A0A4R6QQQ6</accession>
<evidence type="ECO:0000256" key="2">
    <source>
        <dbReference type="SAM" id="SignalP"/>
    </source>
</evidence>
<feature type="signal peptide" evidence="2">
    <location>
        <begin position="1"/>
        <end position="20"/>
    </location>
</feature>
<comment type="caution">
    <text evidence="3">The sequence shown here is derived from an EMBL/GenBank/DDBJ whole genome shotgun (WGS) entry which is preliminary data.</text>
</comment>